<dbReference type="AlphaFoldDB" id="A0AAI8U1H5"/>
<accession>A0AAI8U1H5</accession>
<evidence type="ECO:0000256" key="1">
    <source>
        <dbReference type="SAM" id="MobiDB-lite"/>
    </source>
</evidence>
<protein>
    <submittedName>
        <fullName evidence="2">Uncharacterized protein</fullName>
    </submittedName>
</protein>
<evidence type="ECO:0000313" key="3">
    <source>
        <dbReference type="Proteomes" id="UP001241092"/>
    </source>
</evidence>
<proteinExistence type="predicted"/>
<gene>
    <name evidence="2" type="ORF">hbim_06219</name>
</gene>
<organism evidence="2 3">
    <name type="scientific">Mycolicibacterium mageritense</name>
    <name type="common">Mycobacterium mageritense</name>
    <dbReference type="NCBI Taxonomy" id="53462"/>
    <lineage>
        <taxon>Bacteria</taxon>
        <taxon>Bacillati</taxon>
        <taxon>Actinomycetota</taxon>
        <taxon>Actinomycetes</taxon>
        <taxon>Mycobacteriales</taxon>
        <taxon>Mycobacteriaceae</taxon>
        <taxon>Mycolicibacterium</taxon>
    </lineage>
</organism>
<dbReference type="Proteomes" id="UP001241092">
    <property type="component" value="Chromosome"/>
</dbReference>
<name>A0AAI8U1H5_MYCME</name>
<reference evidence="2" key="1">
    <citation type="submission" date="2023-03" db="EMBL/GenBank/DDBJ databases">
        <title>Draft genome sequence of a Mycolicibacterium mageritense strain H4_3_1 isolated from a hybrid biological-inorganic system reactor.</title>
        <authorList>
            <person name="Feng X."/>
            <person name="Kazama D."/>
            <person name="Sato K."/>
            <person name="Kobayashi H."/>
        </authorList>
    </citation>
    <scope>NUCLEOTIDE SEQUENCE</scope>
    <source>
        <strain evidence="2">H4_3_1</strain>
    </source>
</reference>
<evidence type="ECO:0000313" key="2">
    <source>
        <dbReference type="EMBL" id="BDY32256.1"/>
    </source>
</evidence>
<feature type="region of interest" description="Disordered" evidence="1">
    <location>
        <begin position="45"/>
        <end position="70"/>
    </location>
</feature>
<dbReference type="EMBL" id="AP027452">
    <property type="protein sequence ID" value="BDY32256.1"/>
    <property type="molecule type" value="Genomic_DNA"/>
</dbReference>
<feature type="region of interest" description="Disordered" evidence="1">
    <location>
        <begin position="1"/>
        <end position="22"/>
    </location>
</feature>
<sequence length="70" mass="7402">MSQRGIDKSITPTSGQAARGASLITTSTAGLAFEARPDTCRHRGVRAVGRDRHAPPQVTRNMKGPTESGQ</sequence>